<reference evidence="2" key="1">
    <citation type="journal article" date="2014" name="BMC Genomics">
        <title>Genome sequencing of two Neorhizobium galegae strains reveals a noeT gene responsible for the unusual acetylation of the nodulation factors.</title>
        <authorList>
            <person name="Osterman J."/>
            <person name="Marsh J."/>
            <person name="Laine P.K."/>
            <person name="Zeng Z."/>
            <person name="Alatalo E."/>
            <person name="Sullivan J.T."/>
            <person name="Young J.P."/>
            <person name="Thomas-Oates J."/>
            <person name="Paulin L."/>
            <person name="Lindstrom K."/>
        </authorList>
    </citation>
    <scope>NUCLEOTIDE SEQUENCE [LARGE SCALE GENOMIC DNA]</scope>
    <source>
        <strain evidence="2">HAMBI 540</strain>
    </source>
</reference>
<sequence length="78" mass="8447">MSRSEKFIVLPFKKVRGNVTPGEMRVASNAASAEKIARAMADRFVGVAAYSVQVDMESGDMSDPRILWQTGEIADIAA</sequence>
<geneLocation type="plasmid" evidence="2">
    <name>II</name>
</geneLocation>
<dbReference type="EMBL" id="HG938354">
    <property type="protein sequence ID" value="CDN50760.1"/>
    <property type="molecule type" value="Genomic_DNA"/>
</dbReference>
<name>A0A068SZX8_NEOGA</name>
<dbReference type="GeneID" id="24260923"/>
<dbReference type="RefSeq" id="WP_040123933.1">
    <property type="nucleotide sequence ID" value="NZ_HG938354.1"/>
</dbReference>
<organism evidence="1 2">
    <name type="scientific">Neorhizobium galegae bv. orientalis str. HAMBI 540</name>
    <dbReference type="NCBI Taxonomy" id="1028800"/>
    <lineage>
        <taxon>Bacteria</taxon>
        <taxon>Pseudomonadati</taxon>
        <taxon>Pseudomonadota</taxon>
        <taxon>Alphaproteobacteria</taxon>
        <taxon>Hyphomicrobiales</taxon>
        <taxon>Rhizobiaceae</taxon>
        <taxon>Rhizobium/Agrobacterium group</taxon>
        <taxon>Neorhizobium</taxon>
    </lineage>
</organism>
<keyword evidence="2" id="KW-1185">Reference proteome</keyword>
<protein>
    <submittedName>
        <fullName evidence="1">Uncharacterized protein</fullName>
    </submittedName>
</protein>
<dbReference type="eggNOG" id="ENOG50334E3">
    <property type="taxonomic scope" value="Bacteria"/>
</dbReference>
<dbReference type="HOGENOM" id="CLU_180797_0_0_5"/>
<dbReference type="KEGG" id="ngg:RG540_PA00810"/>
<dbReference type="AlphaFoldDB" id="A0A068SZX8"/>
<evidence type="ECO:0000313" key="2">
    <source>
        <dbReference type="Proteomes" id="UP000028181"/>
    </source>
</evidence>
<dbReference type="OrthoDB" id="7190345at2"/>
<dbReference type="Proteomes" id="UP000028181">
    <property type="component" value="Plasmid pHAMBI540a"/>
</dbReference>
<keyword evidence="1" id="KW-0614">Plasmid</keyword>
<evidence type="ECO:0000313" key="1">
    <source>
        <dbReference type="EMBL" id="CDN50760.1"/>
    </source>
</evidence>
<accession>A0A068SZX8</accession>
<proteinExistence type="predicted"/>
<dbReference type="PATRIC" id="fig|1028800.3.peg.4688"/>
<gene>
    <name evidence="1" type="ORF">RG540_PA00810</name>
</gene>